<evidence type="ECO:0000259" key="6">
    <source>
        <dbReference type="SMART" id="SM00978"/>
    </source>
</evidence>
<organism evidence="7 8">
    <name type="scientific">Zavarzinia aquatilis</name>
    <dbReference type="NCBI Taxonomy" id="2211142"/>
    <lineage>
        <taxon>Bacteria</taxon>
        <taxon>Pseudomonadati</taxon>
        <taxon>Pseudomonadota</taxon>
        <taxon>Alphaproteobacteria</taxon>
        <taxon>Rhodospirillales</taxon>
        <taxon>Zavarziniaceae</taxon>
        <taxon>Zavarzinia</taxon>
    </lineage>
</organism>
<evidence type="ECO:0000256" key="1">
    <source>
        <dbReference type="ARBA" id="ARBA00004370"/>
    </source>
</evidence>
<comment type="similarity">
    <text evidence="2">Belongs to the Tim44 family.</text>
</comment>
<evidence type="ECO:0000256" key="5">
    <source>
        <dbReference type="SAM" id="Phobius"/>
    </source>
</evidence>
<feature type="domain" description="Tim44-like" evidence="6">
    <location>
        <begin position="67"/>
        <end position="213"/>
    </location>
</feature>
<dbReference type="OrthoDB" id="9798618at2"/>
<reference evidence="7 8" key="1">
    <citation type="submission" date="2018-05" db="EMBL/GenBank/DDBJ databases">
        <title>Zavarzinia sp. HR-AS.</title>
        <authorList>
            <person name="Lee Y."/>
            <person name="Jeon C.O."/>
        </authorList>
    </citation>
    <scope>NUCLEOTIDE SEQUENCE [LARGE SCALE GENOMIC DNA]</scope>
    <source>
        <strain evidence="7 8">HR-AS</strain>
    </source>
</reference>
<sequence>MGGFEYLDIVLLAAIAGFIGFRLWSVLGQRTGEEQPRDPFARPAPAGDERVVALPTRKLPEGAAAASGPNLTDIRLADRTFEPETFLAGARFAYELIVNAFAKGDEAALAPLVAKDVLAGFTGVIARRKAAGQSAEHSLVALKSATIEKGVMKGRTAEVTVRFVTDGISVVRDADGHVVEGHPTAVREMIDIWTFARDTRNADPNWQLVGTSPGDA</sequence>
<dbReference type="GO" id="GO:0016020">
    <property type="term" value="C:membrane"/>
    <property type="evidence" value="ECO:0007669"/>
    <property type="project" value="UniProtKB-SubCell"/>
</dbReference>
<keyword evidence="5" id="KW-0812">Transmembrane</keyword>
<dbReference type="GO" id="GO:0030150">
    <property type="term" value="P:protein import into mitochondrial matrix"/>
    <property type="evidence" value="ECO:0007669"/>
    <property type="project" value="TreeGrafter"/>
</dbReference>
<evidence type="ECO:0000313" key="7">
    <source>
        <dbReference type="EMBL" id="PWR22488.1"/>
    </source>
</evidence>
<dbReference type="SMART" id="SM00978">
    <property type="entry name" value="Tim44"/>
    <property type="match status" value="1"/>
</dbReference>
<keyword evidence="4 5" id="KW-0472">Membrane</keyword>
<dbReference type="InterPro" id="IPR016985">
    <property type="entry name" value="UCP031890_Tim44-rel"/>
</dbReference>
<evidence type="ECO:0000256" key="4">
    <source>
        <dbReference type="ARBA" id="ARBA00023136"/>
    </source>
</evidence>
<dbReference type="Proteomes" id="UP000245461">
    <property type="component" value="Unassembled WGS sequence"/>
</dbReference>
<dbReference type="AlphaFoldDB" id="A0A317E5U6"/>
<dbReference type="SUPFAM" id="SSF54427">
    <property type="entry name" value="NTF2-like"/>
    <property type="match status" value="1"/>
</dbReference>
<dbReference type="GO" id="GO:0051087">
    <property type="term" value="F:protein-folding chaperone binding"/>
    <property type="evidence" value="ECO:0007669"/>
    <property type="project" value="TreeGrafter"/>
</dbReference>
<evidence type="ECO:0000313" key="8">
    <source>
        <dbReference type="Proteomes" id="UP000245461"/>
    </source>
</evidence>
<dbReference type="InterPro" id="IPR039544">
    <property type="entry name" value="Tim44-like"/>
</dbReference>
<dbReference type="Gene3D" id="3.10.450.240">
    <property type="match status" value="1"/>
</dbReference>
<keyword evidence="3" id="KW-0809">Transit peptide</keyword>
<protein>
    <submittedName>
        <fullName evidence="7">Translocase</fullName>
    </submittedName>
</protein>
<keyword evidence="5" id="KW-1133">Transmembrane helix</keyword>
<proteinExistence type="inferred from homology"/>
<dbReference type="InterPro" id="IPR032710">
    <property type="entry name" value="NTF2-like_dom_sf"/>
</dbReference>
<name>A0A317E5U6_9PROT</name>
<comment type="subcellular location">
    <subcellularLocation>
        <location evidence="1">Membrane</location>
    </subcellularLocation>
</comment>
<dbReference type="InterPro" id="IPR007379">
    <property type="entry name" value="Tim44-like_dom"/>
</dbReference>
<gene>
    <name evidence="7" type="ORF">DKG74_11450</name>
</gene>
<dbReference type="PANTHER" id="PTHR10721:SF1">
    <property type="entry name" value="MITOCHONDRIAL IMPORT INNER MEMBRANE TRANSLOCASE SUBUNIT TIM44"/>
    <property type="match status" value="1"/>
</dbReference>
<comment type="caution">
    <text evidence="7">The sequence shown here is derived from an EMBL/GenBank/DDBJ whole genome shotgun (WGS) entry which is preliminary data.</text>
</comment>
<dbReference type="RefSeq" id="WP_109905852.1">
    <property type="nucleotide sequence ID" value="NZ_QGLE01000006.1"/>
</dbReference>
<keyword evidence="8" id="KW-1185">Reference proteome</keyword>
<dbReference type="EMBL" id="QGLE01000006">
    <property type="protein sequence ID" value="PWR22488.1"/>
    <property type="molecule type" value="Genomic_DNA"/>
</dbReference>
<dbReference type="Pfam" id="PF04280">
    <property type="entry name" value="Tim44"/>
    <property type="match status" value="1"/>
</dbReference>
<dbReference type="PANTHER" id="PTHR10721">
    <property type="entry name" value="MITOCHONDRIAL IMPORT INNER MEMBRANE TRANSLOCASE SUBUNIT TIM44"/>
    <property type="match status" value="1"/>
</dbReference>
<dbReference type="PIRSF" id="PIRSF031890">
    <property type="entry name" value="UCP031890_transporter_Tim44"/>
    <property type="match status" value="1"/>
</dbReference>
<dbReference type="NCBIfam" id="NF033779">
    <property type="entry name" value="Tim44_TimA_adap"/>
    <property type="match status" value="1"/>
</dbReference>
<evidence type="ECO:0000256" key="2">
    <source>
        <dbReference type="ARBA" id="ARBA00009597"/>
    </source>
</evidence>
<feature type="transmembrane region" description="Helical" evidence="5">
    <location>
        <begin position="6"/>
        <end position="27"/>
    </location>
</feature>
<evidence type="ECO:0000256" key="3">
    <source>
        <dbReference type="ARBA" id="ARBA00022946"/>
    </source>
</evidence>
<accession>A0A317E5U6</accession>